<sequence>MKERNNDIINFITECFSKLSLFSGVFFSFSIFYPCKRCLKSNNLLSLKIWCSEGLSDTFLQ</sequence>
<organism evidence="1 2">
    <name type="scientific">Pseudoloma neurophilia</name>
    <dbReference type="NCBI Taxonomy" id="146866"/>
    <lineage>
        <taxon>Eukaryota</taxon>
        <taxon>Fungi</taxon>
        <taxon>Fungi incertae sedis</taxon>
        <taxon>Microsporidia</taxon>
        <taxon>Pseudoloma</taxon>
    </lineage>
</organism>
<evidence type="ECO:0000313" key="2">
    <source>
        <dbReference type="Proteomes" id="UP000051530"/>
    </source>
</evidence>
<protein>
    <submittedName>
        <fullName evidence="1">Uncharacterized protein</fullName>
    </submittedName>
</protein>
<dbReference type="VEuPathDB" id="MicrosporidiaDB:M153_3070005241"/>
<gene>
    <name evidence="1" type="ORF">M153_3070005241</name>
</gene>
<keyword evidence="2" id="KW-1185">Reference proteome</keyword>
<reference evidence="1 2" key="1">
    <citation type="submission" date="2015-07" db="EMBL/GenBank/DDBJ databases">
        <title>The genome of Pseudoloma neurophilia, a relevant intracellular parasite of the zebrafish.</title>
        <authorList>
            <person name="Ndikumana S."/>
            <person name="Pelin A."/>
            <person name="Sanders J."/>
            <person name="Corradi N."/>
        </authorList>
    </citation>
    <scope>NUCLEOTIDE SEQUENCE [LARGE SCALE GENOMIC DNA]</scope>
    <source>
        <strain evidence="1 2">MK1</strain>
    </source>
</reference>
<dbReference type="AlphaFoldDB" id="A0A0R0LYD6"/>
<dbReference type="Proteomes" id="UP000051530">
    <property type="component" value="Unassembled WGS sequence"/>
</dbReference>
<comment type="caution">
    <text evidence="1">The sequence shown here is derived from an EMBL/GenBank/DDBJ whole genome shotgun (WGS) entry which is preliminary data.</text>
</comment>
<dbReference type="EMBL" id="LGUB01000100">
    <property type="protein sequence ID" value="KRH94291.1"/>
    <property type="molecule type" value="Genomic_DNA"/>
</dbReference>
<name>A0A0R0LYD6_9MICR</name>
<evidence type="ECO:0000313" key="1">
    <source>
        <dbReference type="EMBL" id="KRH94291.1"/>
    </source>
</evidence>
<accession>A0A0R0LYD6</accession>
<proteinExistence type="predicted"/>